<feature type="domain" description="Intraflagellar transport protein 122 homolog TPR" evidence="11">
    <location>
        <begin position="577"/>
        <end position="961"/>
    </location>
</feature>
<dbReference type="Proteomes" id="UP000009022">
    <property type="component" value="Unassembled WGS sequence"/>
</dbReference>
<evidence type="ECO:0000259" key="11">
    <source>
        <dbReference type="Pfam" id="PF25295"/>
    </source>
</evidence>
<dbReference type="Pfam" id="PF25144">
    <property type="entry name" value="Zn_ribbon_IFT122"/>
    <property type="match status" value="1"/>
</dbReference>
<name>B3RUN6_TRIAD</name>
<dbReference type="GO" id="GO:0030991">
    <property type="term" value="C:intraciliary transport particle A"/>
    <property type="evidence" value="ECO:0000318"/>
    <property type="project" value="GO_Central"/>
</dbReference>
<dbReference type="RefSeq" id="XP_002111886.1">
    <property type="nucleotide sequence ID" value="XM_002111850.1"/>
</dbReference>
<dbReference type="InterPro" id="IPR056152">
    <property type="entry name" value="Beta-prop_IFT122_2nd"/>
</dbReference>
<keyword evidence="5" id="KW-0969">Cilium</keyword>
<dbReference type="Gene3D" id="2.130.10.10">
    <property type="entry name" value="YVTN repeat-like/Quinoprotein amine dehydrogenase"/>
    <property type="match status" value="2"/>
</dbReference>
<dbReference type="InterPro" id="IPR015943">
    <property type="entry name" value="WD40/YVTN_repeat-like_dom_sf"/>
</dbReference>
<keyword evidence="13" id="KW-1185">Reference proteome</keyword>
<dbReference type="GO" id="GO:0035721">
    <property type="term" value="P:intraciliary retrograde transport"/>
    <property type="evidence" value="ECO:0000318"/>
    <property type="project" value="GO_Central"/>
</dbReference>
<dbReference type="SMART" id="SM00320">
    <property type="entry name" value="WD40"/>
    <property type="match status" value="7"/>
</dbReference>
<dbReference type="GO" id="GO:0061512">
    <property type="term" value="P:protein localization to cilium"/>
    <property type="evidence" value="ECO:0000318"/>
    <property type="project" value="GO_Central"/>
</dbReference>
<dbReference type="GO" id="GO:1905515">
    <property type="term" value="P:non-motile cilium assembly"/>
    <property type="evidence" value="ECO:0000318"/>
    <property type="project" value="GO_Central"/>
</dbReference>
<dbReference type="GeneID" id="6753099"/>
<evidence type="ECO:0000313" key="12">
    <source>
        <dbReference type="EMBL" id="EDV25853.1"/>
    </source>
</evidence>
<dbReference type="Pfam" id="PF25295">
    <property type="entry name" value="TPR_IFT122"/>
    <property type="match status" value="1"/>
</dbReference>
<dbReference type="PROSITE" id="PS50082">
    <property type="entry name" value="WD_REPEATS_2"/>
    <property type="match status" value="1"/>
</dbReference>
<proteinExistence type="predicted"/>
<dbReference type="PhylomeDB" id="B3RUN6"/>
<dbReference type="InterPro" id="IPR056153">
    <property type="entry name" value="Beta-prop_IFT122_1st"/>
</dbReference>
<feature type="domain" description="IFT122 first beta-propeller" evidence="9">
    <location>
        <begin position="14"/>
        <end position="191"/>
    </location>
</feature>
<evidence type="ECO:0000259" key="9">
    <source>
        <dbReference type="Pfam" id="PF23381"/>
    </source>
</evidence>
<evidence type="ECO:0000259" key="10">
    <source>
        <dbReference type="Pfam" id="PF25144"/>
    </source>
</evidence>
<evidence type="ECO:0000256" key="6">
    <source>
        <dbReference type="ARBA" id="ARBA00023273"/>
    </source>
</evidence>
<dbReference type="PANTHER" id="PTHR12764:SF4">
    <property type="entry name" value="INTRAFLAGELLAR TRANSPORT PROTEIN 122 HOMOLOG"/>
    <property type="match status" value="1"/>
</dbReference>
<dbReference type="Pfam" id="PF25143">
    <property type="entry name" value="Zn_ribbon_IFT122_C"/>
    <property type="match status" value="1"/>
</dbReference>
<dbReference type="FunCoup" id="B3RUN6">
    <property type="interactions" value="1134"/>
</dbReference>
<evidence type="ECO:0000256" key="2">
    <source>
        <dbReference type="ARBA" id="ARBA00019442"/>
    </source>
</evidence>
<accession>B3RUN6</accession>
<dbReference type="AlphaFoldDB" id="B3RUN6"/>
<evidence type="ECO:0000256" key="3">
    <source>
        <dbReference type="ARBA" id="ARBA00022574"/>
    </source>
</evidence>
<dbReference type="Pfam" id="PF23377">
    <property type="entry name" value="Beta-prop_IFT122_2nd"/>
    <property type="match status" value="1"/>
</dbReference>
<keyword evidence="4" id="KW-0677">Repeat</keyword>
<dbReference type="PANTHER" id="PTHR12764">
    <property type="entry name" value="WD REPEAT DOMAIN-RELATED"/>
    <property type="match status" value="1"/>
</dbReference>
<dbReference type="GO" id="GO:0097730">
    <property type="term" value="C:non-motile cilium"/>
    <property type="evidence" value="ECO:0000318"/>
    <property type="project" value="GO_Central"/>
</dbReference>
<dbReference type="InterPro" id="IPR001680">
    <property type="entry name" value="WD40_rpt"/>
</dbReference>
<evidence type="ECO:0000259" key="8">
    <source>
        <dbReference type="Pfam" id="PF23377"/>
    </source>
</evidence>
<keyword evidence="3 7" id="KW-0853">WD repeat</keyword>
<feature type="domain" description="IFT122 zinc ribbon" evidence="10">
    <location>
        <begin position="1014"/>
        <end position="1058"/>
    </location>
</feature>
<dbReference type="EMBL" id="DS985244">
    <property type="protein sequence ID" value="EDV25853.1"/>
    <property type="molecule type" value="Genomic_DNA"/>
</dbReference>
<dbReference type="FunFam" id="1.25.40.470:FF:000005">
    <property type="entry name" value="Intraflagellar transport protein 122 homolog"/>
    <property type="match status" value="1"/>
</dbReference>
<dbReference type="OrthoDB" id="10255582at2759"/>
<dbReference type="STRING" id="10228.B3RUN6"/>
<organism evidence="12 13">
    <name type="scientific">Trichoplax adhaerens</name>
    <name type="common">Trichoplax reptans</name>
    <dbReference type="NCBI Taxonomy" id="10228"/>
    <lineage>
        <taxon>Eukaryota</taxon>
        <taxon>Metazoa</taxon>
        <taxon>Placozoa</taxon>
        <taxon>Uniplacotomia</taxon>
        <taxon>Trichoplacea</taxon>
        <taxon>Trichoplacidae</taxon>
        <taxon>Trichoplax</taxon>
    </lineage>
</organism>
<dbReference type="InterPro" id="IPR039857">
    <property type="entry name" value="Ift122/121"/>
</dbReference>
<dbReference type="FunFam" id="2.130.10.10:FF:000176">
    <property type="entry name" value="Intraflagellar transport protein 122 homolog"/>
    <property type="match status" value="1"/>
</dbReference>
<sequence length="1227" mass="141073">MRAISLWVDRVFDKDKIEQCIYDMCFRPDGTQLIVAAGNRVLVYDTNDGTLLQPLKGHKDTVYCVAYAGDGKRFASGGADKCVIIWTCKLEGILKYTHNDAIQCLSYNPVTNQLTSCAITDFGLWSPEQKSVSKHRCNSRITCCGWTNDGQYLALGLHNGNISIRNKLGEEKVKIDRPNSPPVWCLSWNPNKDEPDTLCVCDWGQNLSFYQLSGRQIGKNRSLGFDACCITYFSKGEYTLIGGSNNQVNLCSTQGIKLTSFAEQQSWIWCCKVKPDQNFVAVGCQDGTIAYYQLLFSTVHGLYRDRYAFRENMTDVIIQNLTTDLRVRIKCRDLVKKIAIYKQKLSVITLSDKFTIFKHYKEVQLPEKIVIYELIADDENDMQYRVKERINKKFDCNLLVVCARHFVLCQEKRLQCYNFAGIKEREWVMESLIRYIKVIGGPTGREVLLVGLKNGLIMKIFINNPFPLTALKQQTSVRCLDISPMHTKLAVVDEHSTCLVYDVATKELLYQEPNANSVSWNIQNDDMLCFSGNGTLCIKANIFPPHLQKLQGFVVGFNGSKIYCLHIYSMSAIDVPQSAAMYQYLEKKDFANAYKVACLGVTDPDWRNLAMDAIESLNFDIAKKSFIRIRDFCFLQLIHNIEERKKRGENNDDLFRADIYAYQGKFQEAARLYKKTGNEDKAVDMFTDLRQFEHAKEYVVHTDPLNVKKIMKKQAEWCSTTDDPKAASEMYLAAGEYCKAIDIIGQNGWGDKLVEISRQLNKADVEPLKLCASYLEKLGQAVYAAEVLNKIGDSKALAKLYIDSRKWTEAFELAKNNPQLKDEIYVPYATWLAENDKFEEAQRAFYEAGRKKEAFRVLEQLTHNAVLESRFSDTGYYFWLLASQCLDMTKDNKLNEKNIQLFATKFKQYYQKAEMYFLYHNIHRFIEEPFTSMQPEAIFNQARYLLQTFSSDLPVGISRVFTLFALAKQGRNLAAYKLARHAYDKLQSLKLPRELQEIVDLGSVTIRSKPFQDSDELLPLCYRCFTTNPLLNSKGNRCINCQQPFVNSFNTFEVLPLVEFILEDGISDDEAVKYIEQDFGVRKEKKGREWKEQESECIQSLPKVISNNFFHIGVLPVQTLRLDDSVQEEIGDTSDPFSTKMTTFEQGGSEFVAIQLNHSQLQKLNKNEVIIQKWPLPLKYRYYKLMLDSVSITVCPYCQHIYLTEDYELLQLQNQQCPFCRKSNSQS</sequence>
<dbReference type="Gene3D" id="1.25.40.470">
    <property type="match status" value="1"/>
</dbReference>
<dbReference type="eggNOG" id="KOG1538">
    <property type="taxonomic scope" value="Eukaryota"/>
</dbReference>
<dbReference type="OMA" id="GDSFDTW"/>
<dbReference type="PROSITE" id="PS50294">
    <property type="entry name" value="WD_REPEATS_REGION"/>
    <property type="match status" value="1"/>
</dbReference>
<dbReference type="InterPro" id="IPR057411">
    <property type="entry name" value="TPR_IFT122"/>
</dbReference>
<comment type="subcellular location">
    <subcellularLocation>
        <location evidence="1">Cell projection</location>
        <location evidence="1">Cilium</location>
    </subcellularLocation>
</comment>
<dbReference type="Pfam" id="PF23381">
    <property type="entry name" value="Beta-prop_IFT122_1st"/>
    <property type="match status" value="2"/>
</dbReference>
<gene>
    <name evidence="12" type="ORF">TRIADDRAFT_63833</name>
</gene>
<dbReference type="InParanoid" id="B3RUN6"/>
<evidence type="ECO:0000256" key="1">
    <source>
        <dbReference type="ARBA" id="ARBA00004138"/>
    </source>
</evidence>
<feature type="domain" description="IFT122 first beta-propeller" evidence="9">
    <location>
        <begin position="195"/>
        <end position="295"/>
    </location>
</feature>
<protein>
    <recommendedName>
        <fullName evidence="2">Intraflagellar transport protein 122 homolog</fullName>
    </recommendedName>
</protein>
<dbReference type="HOGENOM" id="CLU_008896_0_0_1"/>
<feature type="domain" description="IFT122 second beta-propeller" evidence="8">
    <location>
        <begin position="300"/>
        <end position="570"/>
    </location>
</feature>
<evidence type="ECO:0000256" key="7">
    <source>
        <dbReference type="PROSITE-ProRule" id="PRU00221"/>
    </source>
</evidence>
<dbReference type="InterPro" id="IPR036322">
    <property type="entry name" value="WD40_repeat_dom_sf"/>
</dbReference>
<dbReference type="InterPro" id="IPR056838">
    <property type="entry name" value="Zn_ribbon_IFT122"/>
</dbReference>
<feature type="repeat" description="WD" evidence="7">
    <location>
        <begin position="55"/>
        <end position="86"/>
    </location>
</feature>
<dbReference type="CTD" id="6753099"/>
<evidence type="ECO:0000256" key="5">
    <source>
        <dbReference type="ARBA" id="ARBA00023069"/>
    </source>
</evidence>
<dbReference type="SUPFAM" id="SSF50978">
    <property type="entry name" value="WD40 repeat-like"/>
    <property type="match status" value="1"/>
</dbReference>
<evidence type="ECO:0000256" key="4">
    <source>
        <dbReference type="ARBA" id="ARBA00022737"/>
    </source>
</evidence>
<evidence type="ECO:0000313" key="13">
    <source>
        <dbReference type="Proteomes" id="UP000009022"/>
    </source>
</evidence>
<reference evidence="12 13" key="1">
    <citation type="journal article" date="2008" name="Nature">
        <title>The Trichoplax genome and the nature of placozoans.</title>
        <authorList>
            <person name="Srivastava M."/>
            <person name="Begovic E."/>
            <person name="Chapman J."/>
            <person name="Putnam N.H."/>
            <person name="Hellsten U."/>
            <person name="Kawashima T."/>
            <person name="Kuo A."/>
            <person name="Mitros T."/>
            <person name="Salamov A."/>
            <person name="Carpenter M.L."/>
            <person name="Signorovitch A.Y."/>
            <person name="Moreno M.A."/>
            <person name="Kamm K."/>
            <person name="Grimwood J."/>
            <person name="Schmutz J."/>
            <person name="Shapiro H."/>
            <person name="Grigoriev I.V."/>
            <person name="Buss L.W."/>
            <person name="Schierwater B."/>
            <person name="Dellaporta S.L."/>
            <person name="Rokhsar D.S."/>
        </authorList>
    </citation>
    <scope>NUCLEOTIDE SEQUENCE [LARGE SCALE GENOMIC DNA]</scope>
    <source>
        <strain evidence="12 13">Grell-BS-1999</strain>
    </source>
</reference>
<keyword evidence="6" id="KW-0966">Cell projection</keyword>
<dbReference type="KEGG" id="tad:TRIADDRAFT_63833"/>